<evidence type="ECO:0000313" key="4">
    <source>
        <dbReference type="Proteomes" id="UP001162131"/>
    </source>
</evidence>
<accession>A0AAU9JTC1</accession>
<gene>
    <name evidence="3" type="ORF">BSTOLATCC_MIC52413</name>
</gene>
<evidence type="ECO:0000256" key="1">
    <source>
        <dbReference type="SAM" id="Coils"/>
    </source>
</evidence>
<evidence type="ECO:0000313" key="3">
    <source>
        <dbReference type="EMBL" id="CAG9331007.1"/>
    </source>
</evidence>
<feature type="compositionally biased region" description="Basic and acidic residues" evidence="2">
    <location>
        <begin position="1"/>
        <end position="12"/>
    </location>
</feature>
<sequence length="381" mass="44064">MSKPIRHLEKPHSHLSVHNSPSQANSSFSSPQRSNSKPPSSSFHIPSYLGVPKKNRYKSPESSANHSYNGSPSPNKKYEFNEEMINSATKALLDIKDEPQQKDNNPQLQDYLKQIRSKMDYYRMKSKNLEKENSKLKEDILKYPSTESSTISGSSERWEKEKYHPSEELKKIEKEMRAQEENLKLKLGNEIVSLKKIISEKDQKIQQLELELQKLKVIPNSHEIYQIAKKFQEENQKLKEDAKEINSKILGRLEYEQLEKQFQELEDMQNRLIMENDNLKQELKILNSDSNHLGMIYFANDVQKIKKDLGQVLVVLETLKEGKQVSLKVILGLEEREASKQSTVQQINQDISNIKSSLNQIRTIIADFHAEQCGNHSCATQ</sequence>
<evidence type="ECO:0000256" key="2">
    <source>
        <dbReference type="SAM" id="MobiDB-lite"/>
    </source>
</evidence>
<proteinExistence type="predicted"/>
<feature type="region of interest" description="Disordered" evidence="2">
    <location>
        <begin position="1"/>
        <end position="83"/>
    </location>
</feature>
<keyword evidence="1" id="KW-0175">Coiled coil</keyword>
<reference evidence="3" key="1">
    <citation type="submission" date="2021-09" db="EMBL/GenBank/DDBJ databases">
        <authorList>
            <consortium name="AG Swart"/>
            <person name="Singh M."/>
            <person name="Singh A."/>
            <person name="Seah K."/>
            <person name="Emmerich C."/>
        </authorList>
    </citation>
    <scope>NUCLEOTIDE SEQUENCE</scope>
    <source>
        <strain evidence="3">ATCC30299</strain>
    </source>
</reference>
<feature type="coiled-coil region" evidence="1">
    <location>
        <begin position="166"/>
        <end position="289"/>
    </location>
</feature>
<feature type="coiled-coil region" evidence="1">
    <location>
        <begin position="112"/>
        <end position="139"/>
    </location>
</feature>
<dbReference type="Proteomes" id="UP001162131">
    <property type="component" value="Unassembled WGS sequence"/>
</dbReference>
<organism evidence="3 4">
    <name type="scientific">Blepharisma stoltei</name>
    <dbReference type="NCBI Taxonomy" id="1481888"/>
    <lineage>
        <taxon>Eukaryota</taxon>
        <taxon>Sar</taxon>
        <taxon>Alveolata</taxon>
        <taxon>Ciliophora</taxon>
        <taxon>Postciliodesmatophora</taxon>
        <taxon>Heterotrichea</taxon>
        <taxon>Heterotrichida</taxon>
        <taxon>Blepharismidae</taxon>
        <taxon>Blepharisma</taxon>
    </lineage>
</organism>
<feature type="compositionally biased region" description="Low complexity" evidence="2">
    <location>
        <begin position="19"/>
        <end position="36"/>
    </location>
</feature>
<protein>
    <submittedName>
        <fullName evidence="3">Uncharacterized protein</fullName>
    </submittedName>
</protein>
<dbReference type="AlphaFoldDB" id="A0AAU9JTC1"/>
<dbReference type="EMBL" id="CAJZBQ010000052">
    <property type="protein sequence ID" value="CAG9331007.1"/>
    <property type="molecule type" value="Genomic_DNA"/>
</dbReference>
<keyword evidence="4" id="KW-1185">Reference proteome</keyword>
<comment type="caution">
    <text evidence="3">The sequence shown here is derived from an EMBL/GenBank/DDBJ whole genome shotgun (WGS) entry which is preliminary data.</text>
</comment>
<name>A0AAU9JTC1_9CILI</name>
<feature type="compositionally biased region" description="Polar residues" evidence="2">
    <location>
        <begin position="60"/>
        <end position="74"/>
    </location>
</feature>